<evidence type="ECO:0000313" key="3">
    <source>
        <dbReference type="Proteomes" id="UP001163255"/>
    </source>
</evidence>
<proteinExistence type="predicted"/>
<reference evidence="2" key="1">
    <citation type="submission" date="2022-10" db="EMBL/GenBank/DDBJ databases">
        <title>Completed Genome Sequence of two octocoral isolated bacterium, Endozoicomonas euniceicola EF212T and Endozoicomonas gorgoniicola PS125T.</title>
        <authorList>
            <person name="Chiou Y.-J."/>
            <person name="Chen Y.-H."/>
        </authorList>
    </citation>
    <scope>NUCLEOTIDE SEQUENCE</scope>
    <source>
        <strain evidence="2">EF212</strain>
    </source>
</reference>
<name>A0ABY6GYF9_9GAMM</name>
<keyword evidence="3" id="KW-1185">Reference proteome</keyword>
<sequence>MRSVEARLDKLEAQHHNLDKEVHGLARVCADIKNIALTNQHDIAGLTACVKALAEATHAGFKRADEQHLEFVKETRERFEHVDERFEHVDERFEHVDKRFEHVDKRFDQLELLIRQRLPAN</sequence>
<keyword evidence="1" id="KW-0175">Coiled coil</keyword>
<gene>
    <name evidence="2" type="ORF">NX720_07945</name>
</gene>
<dbReference type="Gene3D" id="3.90.20.10">
    <property type="match status" value="1"/>
</dbReference>
<feature type="coiled-coil region" evidence="1">
    <location>
        <begin position="1"/>
        <end position="28"/>
    </location>
</feature>
<dbReference type="RefSeq" id="WP_262600544.1">
    <property type="nucleotide sequence ID" value="NZ_CP103300.1"/>
</dbReference>
<dbReference type="EMBL" id="CP103300">
    <property type="protein sequence ID" value="UYM17825.1"/>
    <property type="molecule type" value="Genomic_DNA"/>
</dbReference>
<accession>A0ABY6GYF9</accession>
<protein>
    <submittedName>
        <fullName evidence="2">Uncharacterized protein</fullName>
    </submittedName>
</protein>
<organism evidence="2 3">
    <name type="scientific">Endozoicomonas euniceicola</name>
    <dbReference type="NCBI Taxonomy" id="1234143"/>
    <lineage>
        <taxon>Bacteria</taxon>
        <taxon>Pseudomonadati</taxon>
        <taxon>Pseudomonadota</taxon>
        <taxon>Gammaproteobacteria</taxon>
        <taxon>Oceanospirillales</taxon>
        <taxon>Endozoicomonadaceae</taxon>
        <taxon>Endozoicomonas</taxon>
    </lineage>
</organism>
<evidence type="ECO:0000256" key="1">
    <source>
        <dbReference type="SAM" id="Coils"/>
    </source>
</evidence>
<dbReference type="Proteomes" id="UP001163255">
    <property type="component" value="Chromosome"/>
</dbReference>
<evidence type="ECO:0000313" key="2">
    <source>
        <dbReference type="EMBL" id="UYM17825.1"/>
    </source>
</evidence>